<keyword evidence="1" id="KW-0472">Membrane</keyword>
<dbReference type="AlphaFoldDB" id="A0A7S0EPV7"/>
<dbReference type="EMBL" id="HBEP01020641">
    <property type="protein sequence ID" value="CAD8491402.1"/>
    <property type="molecule type" value="Transcribed_RNA"/>
</dbReference>
<keyword evidence="1" id="KW-1133">Transmembrane helix</keyword>
<gene>
    <name evidence="2" type="ORF">PANT1444_LOCUS11611</name>
</gene>
<reference evidence="2" key="1">
    <citation type="submission" date="2021-01" db="EMBL/GenBank/DDBJ databases">
        <authorList>
            <person name="Corre E."/>
            <person name="Pelletier E."/>
            <person name="Niang G."/>
            <person name="Scheremetjew M."/>
            <person name="Finn R."/>
            <person name="Kale V."/>
            <person name="Holt S."/>
            <person name="Cochrane G."/>
            <person name="Meng A."/>
            <person name="Brown T."/>
            <person name="Cohen L."/>
        </authorList>
    </citation>
    <scope>NUCLEOTIDE SEQUENCE</scope>
    <source>
        <strain evidence="2">CCMP1374</strain>
    </source>
</reference>
<sequence>MHAMDLGRDATATFPMEVNTKRLYDPIGTSPLSITQPLEESFAEISLPQALGSTAAHKHLLSPYRHTGKCAKALLAFALALVGTLAAAVLQAPMSGVGRSSLSDSAIAEAPYVLLVLGVWAYQGARGKMLQLI</sequence>
<feature type="transmembrane region" description="Helical" evidence="1">
    <location>
        <begin position="73"/>
        <end position="94"/>
    </location>
</feature>
<keyword evidence="1" id="KW-0812">Transmembrane</keyword>
<protein>
    <submittedName>
        <fullName evidence="2">Uncharacterized protein</fullName>
    </submittedName>
</protein>
<organism evidence="2">
    <name type="scientific">Phaeocystis antarctica</name>
    <dbReference type="NCBI Taxonomy" id="33657"/>
    <lineage>
        <taxon>Eukaryota</taxon>
        <taxon>Haptista</taxon>
        <taxon>Haptophyta</taxon>
        <taxon>Prymnesiophyceae</taxon>
        <taxon>Phaeocystales</taxon>
        <taxon>Phaeocystaceae</taxon>
        <taxon>Phaeocystis</taxon>
    </lineage>
</organism>
<proteinExistence type="predicted"/>
<name>A0A7S0EPV7_9EUKA</name>
<evidence type="ECO:0000256" key="1">
    <source>
        <dbReference type="SAM" id="Phobius"/>
    </source>
</evidence>
<accession>A0A7S0EPV7</accession>
<evidence type="ECO:0000313" key="2">
    <source>
        <dbReference type="EMBL" id="CAD8491402.1"/>
    </source>
</evidence>
<feature type="transmembrane region" description="Helical" evidence="1">
    <location>
        <begin position="106"/>
        <end position="125"/>
    </location>
</feature>